<dbReference type="GO" id="GO:0005737">
    <property type="term" value="C:cytoplasm"/>
    <property type="evidence" value="ECO:0007669"/>
    <property type="project" value="TreeGrafter"/>
</dbReference>
<evidence type="ECO:0000313" key="7">
    <source>
        <dbReference type="EMBL" id="KAF6748106.1"/>
    </source>
</evidence>
<dbReference type="FunFam" id="3.40.30.10:FF:000016">
    <property type="entry name" value="Glutathione S-transferase F2"/>
    <property type="match status" value="1"/>
</dbReference>
<dbReference type="FunFam" id="1.20.1050.10:FF:000004">
    <property type="entry name" value="Glutathione S-transferase F2"/>
    <property type="match status" value="1"/>
</dbReference>
<protein>
    <recommendedName>
        <fullName evidence="2">glutathione transferase</fullName>
        <ecNumber evidence="2">2.5.1.18</ecNumber>
    </recommendedName>
</protein>
<dbReference type="InterPro" id="IPR040079">
    <property type="entry name" value="Glutathione_S-Trfase"/>
</dbReference>
<comment type="caution">
    <text evidence="7">The sequence shown here is derived from an EMBL/GenBank/DDBJ whole genome shotgun (WGS) entry which is preliminary data.</text>
</comment>
<dbReference type="GO" id="GO:0043295">
    <property type="term" value="F:glutathione binding"/>
    <property type="evidence" value="ECO:0007669"/>
    <property type="project" value="TreeGrafter"/>
</dbReference>
<dbReference type="PROSITE" id="PS50405">
    <property type="entry name" value="GST_CTER"/>
    <property type="match status" value="1"/>
</dbReference>
<dbReference type="InterPro" id="IPR004045">
    <property type="entry name" value="Glutathione_S-Trfase_N"/>
</dbReference>
<dbReference type="Gene3D" id="1.20.1050.10">
    <property type="match status" value="1"/>
</dbReference>
<dbReference type="EC" id="2.5.1.18" evidence="2"/>
<evidence type="ECO:0000256" key="1">
    <source>
        <dbReference type="ARBA" id="ARBA00010128"/>
    </source>
</evidence>
<dbReference type="InterPro" id="IPR010987">
    <property type="entry name" value="Glutathione-S-Trfase_C-like"/>
</dbReference>
<evidence type="ECO:0000259" key="6">
    <source>
        <dbReference type="PROSITE" id="PS50405"/>
    </source>
</evidence>
<keyword evidence="8" id="KW-1185">Reference proteome</keyword>
<proteinExistence type="inferred from homology"/>
<dbReference type="SUPFAM" id="SSF52833">
    <property type="entry name" value="Thioredoxin-like"/>
    <property type="match status" value="1"/>
</dbReference>
<dbReference type="PANTHER" id="PTHR43900:SF3">
    <property type="entry name" value="GLUTATHIONE S-TRANSFERASE RHO"/>
    <property type="match status" value="1"/>
</dbReference>
<dbReference type="SFLD" id="SFLDS00019">
    <property type="entry name" value="Glutathione_Transferase_(cytos"/>
    <property type="match status" value="1"/>
</dbReference>
<dbReference type="OrthoDB" id="249703at2759"/>
<reference evidence="7 8" key="1">
    <citation type="submission" date="2020-07" db="EMBL/GenBank/DDBJ databases">
        <title>Comparative genomics of pyrophilous fungi reveals a link between fire events and developmental genes.</title>
        <authorList>
            <consortium name="DOE Joint Genome Institute"/>
            <person name="Steindorff A.S."/>
            <person name="Carver A."/>
            <person name="Calhoun S."/>
            <person name="Stillman K."/>
            <person name="Liu H."/>
            <person name="Lipzen A."/>
            <person name="Pangilinan J."/>
            <person name="Labutti K."/>
            <person name="Bruns T.D."/>
            <person name="Grigoriev I.V."/>
        </authorList>
    </citation>
    <scope>NUCLEOTIDE SEQUENCE [LARGE SCALE GENOMIC DNA]</scope>
    <source>
        <strain evidence="7 8">CBS 144469</strain>
    </source>
</reference>
<dbReference type="InterPro" id="IPR036249">
    <property type="entry name" value="Thioredoxin-like_sf"/>
</dbReference>
<dbReference type="Pfam" id="PF00043">
    <property type="entry name" value="GST_C"/>
    <property type="match status" value="1"/>
</dbReference>
<dbReference type="GO" id="GO:0009636">
    <property type="term" value="P:response to toxic substance"/>
    <property type="evidence" value="ECO:0007669"/>
    <property type="project" value="UniProtKB-ARBA"/>
</dbReference>
<feature type="domain" description="GST N-terminal" evidence="5">
    <location>
        <begin position="1"/>
        <end position="82"/>
    </location>
</feature>
<dbReference type="EMBL" id="JACGCI010000074">
    <property type="protein sequence ID" value="KAF6748106.1"/>
    <property type="molecule type" value="Genomic_DNA"/>
</dbReference>
<dbReference type="InterPro" id="IPR004046">
    <property type="entry name" value="GST_C"/>
</dbReference>
<dbReference type="Proteomes" id="UP000521943">
    <property type="component" value="Unassembled WGS sequence"/>
</dbReference>
<evidence type="ECO:0000313" key="8">
    <source>
        <dbReference type="Proteomes" id="UP000521943"/>
    </source>
</evidence>
<dbReference type="SFLD" id="SFLDG00358">
    <property type="entry name" value="Main_(cytGST)"/>
    <property type="match status" value="1"/>
</dbReference>
<comment type="catalytic activity">
    <reaction evidence="4">
        <text>RX + glutathione = an S-substituted glutathione + a halide anion + H(+)</text>
        <dbReference type="Rhea" id="RHEA:16437"/>
        <dbReference type="ChEBI" id="CHEBI:15378"/>
        <dbReference type="ChEBI" id="CHEBI:16042"/>
        <dbReference type="ChEBI" id="CHEBI:17792"/>
        <dbReference type="ChEBI" id="CHEBI:57925"/>
        <dbReference type="ChEBI" id="CHEBI:90779"/>
        <dbReference type="EC" id="2.5.1.18"/>
    </reaction>
</comment>
<evidence type="ECO:0000259" key="5">
    <source>
        <dbReference type="PROSITE" id="PS50404"/>
    </source>
</evidence>
<dbReference type="Pfam" id="PF02798">
    <property type="entry name" value="GST_N"/>
    <property type="match status" value="1"/>
</dbReference>
<evidence type="ECO:0000256" key="4">
    <source>
        <dbReference type="ARBA" id="ARBA00047960"/>
    </source>
</evidence>
<keyword evidence="3 7" id="KW-0808">Transferase</keyword>
<dbReference type="SFLD" id="SFLDG01154">
    <property type="entry name" value="Main.5:_Phi-like"/>
    <property type="match status" value="1"/>
</dbReference>
<comment type="similarity">
    <text evidence="1">Belongs to the GST superfamily. Phi family.</text>
</comment>
<accession>A0A8H6HKH6</accession>
<dbReference type="PANTHER" id="PTHR43900">
    <property type="entry name" value="GLUTATHIONE S-TRANSFERASE RHO"/>
    <property type="match status" value="1"/>
</dbReference>
<dbReference type="Gene3D" id="3.40.30.10">
    <property type="entry name" value="Glutaredoxin"/>
    <property type="match status" value="1"/>
</dbReference>
<dbReference type="SUPFAM" id="SSF47616">
    <property type="entry name" value="GST C-terminal domain-like"/>
    <property type="match status" value="1"/>
</dbReference>
<dbReference type="GO" id="GO:0006749">
    <property type="term" value="P:glutathione metabolic process"/>
    <property type="evidence" value="ECO:0007669"/>
    <property type="project" value="TreeGrafter"/>
</dbReference>
<feature type="domain" description="GST C-terminal" evidence="6">
    <location>
        <begin position="89"/>
        <end position="214"/>
    </location>
</feature>
<evidence type="ECO:0000256" key="2">
    <source>
        <dbReference type="ARBA" id="ARBA00012452"/>
    </source>
</evidence>
<sequence length="214" mass="24294">MVLTLYGNSLSTCAKRVGQVLLEKQVPFQVVEVDLSKRENRTLEYLSKQPFGQVPYLDDDGYIIYESRAISRYIAEKYADQGTPLIPTELKAKGLFEQAASIEQSNFDAYANPAVYEMIIKGYLGLPRDKGYFDKLIAQLEPRLDVYDEILSRQRYLAGDELTLADLFHLPYGVLLVEAGSNAMEVRPNVARWFRELVERPSWQAVKDGVKSTA</sequence>
<gene>
    <name evidence="7" type="ORF">DFP72DRAFT_917541</name>
</gene>
<dbReference type="PROSITE" id="PS50404">
    <property type="entry name" value="GST_NTER"/>
    <property type="match status" value="1"/>
</dbReference>
<dbReference type="GO" id="GO:0004364">
    <property type="term" value="F:glutathione transferase activity"/>
    <property type="evidence" value="ECO:0007669"/>
    <property type="project" value="UniProtKB-EC"/>
</dbReference>
<dbReference type="InterPro" id="IPR036282">
    <property type="entry name" value="Glutathione-S-Trfase_C_sf"/>
</dbReference>
<organism evidence="7 8">
    <name type="scientific">Ephemerocybe angulata</name>
    <dbReference type="NCBI Taxonomy" id="980116"/>
    <lineage>
        <taxon>Eukaryota</taxon>
        <taxon>Fungi</taxon>
        <taxon>Dikarya</taxon>
        <taxon>Basidiomycota</taxon>
        <taxon>Agaricomycotina</taxon>
        <taxon>Agaricomycetes</taxon>
        <taxon>Agaricomycetidae</taxon>
        <taxon>Agaricales</taxon>
        <taxon>Agaricineae</taxon>
        <taxon>Psathyrellaceae</taxon>
        <taxon>Ephemerocybe</taxon>
    </lineage>
</organism>
<evidence type="ECO:0000256" key="3">
    <source>
        <dbReference type="ARBA" id="ARBA00022679"/>
    </source>
</evidence>
<dbReference type="AlphaFoldDB" id="A0A8H6HKH6"/>
<name>A0A8H6HKH6_9AGAR</name>